<name>A0A9E6MGY0_9RICK</name>
<dbReference type="Proteomes" id="UP000595296">
    <property type="component" value="Chromosome"/>
</dbReference>
<dbReference type="EMBL" id="CP060138">
    <property type="protein sequence ID" value="QQV74602.1"/>
    <property type="molecule type" value="Genomic_DNA"/>
</dbReference>
<protein>
    <submittedName>
        <fullName evidence="1">Uncharacterized protein</fullName>
    </submittedName>
</protein>
<keyword evidence="2" id="KW-1185">Reference proteome</keyword>
<organism evidence="1 2">
    <name type="scientific">Rickettsia tillamookensis</name>
    <dbReference type="NCBI Taxonomy" id="2761623"/>
    <lineage>
        <taxon>Bacteria</taxon>
        <taxon>Pseudomonadati</taxon>
        <taxon>Pseudomonadota</taxon>
        <taxon>Alphaproteobacteria</taxon>
        <taxon>Rickettsiales</taxon>
        <taxon>Rickettsiaceae</taxon>
        <taxon>Rickettsieae</taxon>
        <taxon>Rickettsia</taxon>
        <taxon>spotted fever group</taxon>
    </lineage>
</organism>
<reference evidence="1 2" key="1">
    <citation type="journal article" date="2021" name="Int. J. Syst. Evol. Microbiol.">
        <title>Characterization of a novel transitional group Rickettsia species (Rickettsia tillamookensis sp. nov.) from the western black-legged tick, Ixodes pacificus.</title>
        <authorList>
            <person name="Gauthier D.T."/>
            <person name="Karpathy S.E."/>
            <person name="Grizzard S.L."/>
            <person name="Batra D."/>
            <person name="Rowe L.A."/>
            <person name="Paddock C.D."/>
        </authorList>
    </citation>
    <scope>NUCLEOTIDE SEQUENCE [LARGE SCALE GENOMIC DNA]</scope>
    <source>
        <strain evidence="1 2">Tillamook 23</strain>
    </source>
</reference>
<proteinExistence type="predicted"/>
<sequence>MQIEINSQEYKIFDINDDLVIYTKDLNEEIACSFFSVKLNKIALARNINSQQLEQLITDFNQNELIEQDLIKVRIIGGNDSPESSKYLEDILTTLNDIDNNTNMINIIGLDACKNIHPNSFELDGYHGGVRVLD</sequence>
<evidence type="ECO:0000313" key="2">
    <source>
        <dbReference type="Proteomes" id="UP000595296"/>
    </source>
</evidence>
<gene>
    <name evidence="1" type="ORF">H6P87_00137</name>
</gene>
<accession>A0A9E6MGY0</accession>
<evidence type="ECO:0000313" key="1">
    <source>
        <dbReference type="EMBL" id="QQV74602.1"/>
    </source>
</evidence>